<dbReference type="Gene3D" id="3.40.630.30">
    <property type="match status" value="1"/>
</dbReference>
<proteinExistence type="inferred from homology"/>
<feature type="domain" description="N-acetyltransferase" evidence="4">
    <location>
        <begin position="21"/>
        <end position="195"/>
    </location>
</feature>
<dbReference type="GO" id="GO:0005840">
    <property type="term" value="C:ribosome"/>
    <property type="evidence" value="ECO:0007669"/>
    <property type="project" value="UniProtKB-KW"/>
</dbReference>
<sequence length="204" mass="23411">MALFRLGVPSEISNLVRGEGVYLRPPEARDYEAWSDLREKSRAFLTPWEPTWPGDDLTRTSFRRRLRRNLQEMTNDEAYPFLIFRDEDERLVGGLTLGQVKRGVAQSATLGYWMGMPHAGQGLMSRAVRAMTGYAFTSLRLHRIEAACLPHNAASIRLLERVGFKREGLARAYLRINGLWQDHLLYALLETDPLPLRVARRDRG</sequence>
<dbReference type="PANTHER" id="PTHR43792">
    <property type="entry name" value="GNAT FAMILY, PUTATIVE (AFU_ORTHOLOGUE AFUA_3G00765)-RELATED-RELATED"/>
    <property type="match status" value="1"/>
</dbReference>
<dbReference type="InterPro" id="IPR000182">
    <property type="entry name" value="GNAT_dom"/>
</dbReference>
<dbReference type="SUPFAM" id="SSF55729">
    <property type="entry name" value="Acyl-CoA N-acyltransferases (Nat)"/>
    <property type="match status" value="1"/>
</dbReference>
<dbReference type="EMBL" id="QUMO01000003">
    <property type="protein sequence ID" value="REF86330.1"/>
    <property type="molecule type" value="Genomic_DNA"/>
</dbReference>
<evidence type="ECO:0000259" key="4">
    <source>
        <dbReference type="PROSITE" id="PS51186"/>
    </source>
</evidence>
<keyword evidence="5" id="KW-0689">Ribosomal protein</keyword>
<organism evidence="5 6">
    <name type="scientific">Methylovirgula ligni</name>
    <dbReference type="NCBI Taxonomy" id="569860"/>
    <lineage>
        <taxon>Bacteria</taxon>
        <taxon>Pseudomonadati</taxon>
        <taxon>Pseudomonadota</taxon>
        <taxon>Alphaproteobacteria</taxon>
        <taxon>Hyphomicrobiales</taxon>
        <taxon>Beijerinckiaceae</taxon>
        <taxon>Methylovirgula</taxon>
    </lineage>
</organism>
<dbReference type="GO" id="GO:0005737">
    <property type="term" value="C:cytoplasm"/>
    <property type="evidence" value="ECO:0007669"/>
    <property type="project" value="TreeGrafter"/>
</dbReference>
<name>A0A3D9YUS2_9HYPH</name>
<accession>A0A3D9YUS2</accession>
<comment type="caution">
    <text evidence="5">The sequence shown here is derived from an EMBL/GenBank/DDBJ whole genome shotgun (WGS) entry which is preliminary data.</text>
</comment>
<dbReference type="OrthoDB" id="9801669at2"/>
<reference evidence="5 6" key="1">
    <citation type="submission" date="2018-08" db="EMBL/GenBank/DDBJ databases">
        <title>Genomic Encyclopedia of Type Strains, Phase IV (KMG-IV): sequencing the most valuable type-strain genomes for metagenomic binning, comparative biology and taxonomic classification.</title>
        <authorList>
            <person name="Goeker M."/>
        </authorList>
    </citation>
    <scope>NUCLEOTIDE SEQUENCE [LARGE SCALE GENOMIC DNA]</scope>
    <source>
        <strain evidence="5 6">BW863</strain>
    </source>
</reference>
<dbReference type="RefSeq" id="WP_115836882.1">
    <property type="nucleotide sequence ID" value="NZ_CP025086.1"/>
</dbReference>
<dbReference type="Proteomes" id="UP000256900">
    <property type="component" value="Unassembled WGS sequence"/>
</dbReference>
<dbReference type="PROSITE" id="PS51186">
    <property type="entry name" value="GNAT"/>
    <property type="match status" value="1"/>
</dbReference>
<dbReference type="PANTHER" id="PTHR43792:SF8">
    <property type="entry name" value="[RIBOSOMAL PROTEIN US5]-ALANINE N-ACETYLTRANSFERASE"/>
    <property type="match status" value="1"/>
</dbReference>
<gene>
    <name evidence="5" type="ORF">DES32_2381</name>
</gene>
<comment type="similarity">
    <text evidence="3">Belongs to the acetyltransferase family. RimJ subfamily.</text>
</comment>
<keyword evidence="1 5" id="KW-0808">Transferase</keyword>
<keyword evidence="6" id="KW-1185">Reference proteome</keyword>
<dbReference type="InterPro" id="IPR051531">
    <property type="entry name" value="N-acetyltransferase"/>
</dbReference>
<dbReference type="InterPro" id="IPR016181">
    <property type="entry name" value="Acyl_CoA_acyltransferase"/>
</dbReference>
<dbReference type="Pfam" id="PF13302">
    <property type="entry name" value="Acetyltransf_3"/>
    <property type="match status" value="1"/>
</dbReference>
<keyword evidence="2" id="KW-0012">Acyltransferase</keyword>
<dbReference type="GO" id="GO:0008999">
    <property type="term" value="F:protein-N-terminal-alanine acetyltransferase activity"/>
    <property type="evidence" value="ECO:0007669"/>
    <property type="project" value="TreeGrafter"/>
</dbReference>
<evidence type="ECO:0000256" key="2">
    <source>
        <dbReference type="ARBA" id="ARBA00023315"/>
    </source>
</evidence>
<protein>
    <submittedName>
        <fullName evidence="5">[SSU ribosomal protein S5P]-alanine acetyltransferase</fullName>
    </submittedName>
</protein>
<evidence type="ECO:0000256" key="1">
    <source>
        <dbReference type="ARBA" id="ARBA00022679"/>
    </source>
</evidence>
<evidence type="ECO:0000313" key="6">
    <source>
        <dbReference type="Proteomes" id="UP000256900"/>
    </source>
</evidence>
<dbReference type="AlphaFoldDB" id="A0A3D9YUS2"/>
<evidence type="ECO:0000256" key="3">
    <source>
        <dbReference type="ARBA" id="ARBA00038502"/>
    </source>
</evidence>
<keyword evidence="5" id="KW-0687">Ribonucleoprotein</keyword>
<evidence type="ECO:0000313" key="5">
    <source>
        <dbReference type="EMBL" id="REF86330.1"/>
    </source>
</evidence>